<sequence>MAALTRQEWLNWNIPHVTISVITQNRPQSLNRLLMSLSQSLFFGDNVSLKFNLEQSSDGQTMHLVDSFIWNHGPIFIHHRVIHGGLLPAVVESWYPHANHTYALILEDDVEVSPLFYAWIKMAILRYRYGDEKNLSPQLFGISLYQQKNLELPIEGRRSFDARALFHQHNLEPSTPYLSPVPCSWGAVYFPNHWREFHDYITIRLSEVVLNVDQDIVPNVRSNHWTKSWKKYFIELAFLRGYVMLYPNFSNYTSLSTNHLELGSHVRSRTKEKQNLFQLPLMQLPQSASGGIGILNLPNNTLPCFDCLPATNLTGAITHLSALKNAGALRRLELLNCTEERALSFDAQSLMCIT</sequence>
<dbReference type="InParanoid" id="A0A0C2TQF8"/>
<dbReference type="OrthoDB" id="2020070at2759"/>
<name>A0A0C2TQF8_AMAMK</name>
<dbReference type="STRING" id="946122.A0A0C2TQF8"/>
<gene>
    <name evidence="1" type="ORF">M378DRAFT_99099</name>
</gene>
<protein>
    <submittedName>
        <fullName evidence="1">Uncharacterized protein</fullName>
    </submittedName>
</protein>
<reference evidence="1 2" key="1">
    <citation type="submission" date="2014-04" db="EMBL/GenBank/DDBJ databases">
        <title>Evolutionary Origins and Diversification of the Mycorrhizal Mutualists.</title>
        <authorList>
            <consortium name="DOE Joint Genome Institute"/>
            <consortium name="Mycorrhizal Genomics Consortium"/>
            <person name="Kohler A."/>
            <person name="Kuo A."/>
            <person name="Nagy L.G."/>
            <person name="Floudas D."/>
            <person name="Copeland A."/>
            <person name="Barry K.W."/>
            <person name="Cichocki N."/>
            <person name="Veneault-Fourrey C."/>
            <person name="LaButti K."/>
            <person name="Lindquist E.A."/>
            <person name="Lipzen A."/>
            <person name="Lundell T."/>
            <person name="Morin E."/>
            <person name="Murat C."/>
            <person name="Riley R."/>
            <person name="Ohm R."/>
            <person name="Sun H."/>
            <person name="Tunlid A."/>
            <person name="Henrissat B."/>
            <person name="Grigoriev I.V."/>
            <person name="Hibbett D.S."/>
            <person name="Martin F."/>
        </authorList>
    </citation>
    <scope>NUCLEOTIDE SEQUENCE [LARGE SCALE GENOMIC DNA]</scope>
    <source>
        <strain evidence="1 2">Koide BX008</strain>
    </source>
</reference>
<dbReference type="PANTHER" id="PTHR33604">
    <property type="entry name" value="OSJNBA0004B13.7 PROTEIN"/>
    <property type="match status" value="1"/>
</dbReference>
<evidence type="ECO:0000313" key="1">
    <source>
        <dbReference type="EMBL" id="KIL69489.1"/>
    </source>
</evidence>
<dbReference type="PANTHER" id="PTHR33604:SF3">
    <property type="entry name" value="OSJNBA0004B13.7 PROTEIN"/>
    <property type="match status" value="1"/>
</dbReference>
<dbReference type="InterPro" id="IPR029044">
    <property type="entry name" value="Nucleotide-diphossugar_trans"/>
</dbReference>
<organism evidence="1 2">
    <name type="scientific">Amanita muscaria (strain Koide BX008)</name>
    <dbReference type="NCBI Taxonomy" id="946122"/>
    <lineage>
        <taxon>Eukaryota</taxon>
        <taxon>Fungi</taxon>
        <taxon>Dikarya</taxon>
        <taxon>Basidiomycota</taxon>
        <taxon>Agaricomycotina</taxon>
        <taxon>Agaricomycetes</taxon>
        <taxon>Agaricomycetidae</taxon>
        <taxon>Agaricales</taxon>
        <taxon>Pluteineae</taxon>
        <taxon>Amanitaceae</taxon>
        <taxon>Amanita</taxon>
    </lineage>
</organism>
<dbReference type="EMBL" id="KN818226">
    <property type="protein sequence ID" value="KIL69489.1"/>
    <property type="molecule type" value="Genomic_DNA"/>
</dbReference>
<accession>A0A0C2TQF8</accession>
<keyword evidence="2" id="KW-1185">Reference proteome</keyword>
<dbReference type="AlphaFoldDB" id="A0A0C2TQF8"/>
<evidence type="ECO:0000313" key="2">
    <source>
        <dbReference type="Proteomes" id="UP000054549"/>
    </source>
</evidence>
<dbReference type="Proteomes" id="UP000054549">
    <property type="component" value="Unassembled WGS sequence"/>
</dbReference>
<dbReference type="Gene3D" id="3.90.550.10">
    <property type="entry name" value="Spore Coat Polysaccharide Biosynthesis Protein SpsA, Chain A"/>
    <property type="match status" value="1"/>
</dbReference>
<proteinExistence type="predicted"/>
<dbReference type="SUPFAM" id="SSF53448">
    <property type="entry name" value="Nucleotide-diphospho-sugar transferases"/>
    <property type="match status" value="1"/>
</dbReference>
<dbReference type="HOGENOM" id="CLU_067127_0_0_1"/>